<comment type="subunit">
    <text evidence="7">Component of the mitochondrial contact site and cristae organizing system (MICOS) complex.</text>
</comment>
<dbReference type="GO" id="GO:0061617">
    <property type="term" value="C:MICOS complex"/>
    <property type="evidence" value="ECO:0007669"/>
    <property type="project" value="TreeGrafter"/>
</dbReference>
<dbReference type="Pfam" id="PF09731">
    <property type="entry name" value="Mitofilin"/>
    <property type="match status" value="1"/>
</dbReference>
<dbReference type="AlphaFoldDB" id="A0A8S1EEZ4"/>
<feature type="transmembrane region" description="Helical" evidence="7">
    <location>
        <begin position="32"/>
        <end position="53"/>
    </location>
</feature>
<proteinExistence type="inferred from homology"/>
<keyword evidence="2 7" id="KW-0812">Transmembrane</keyword>
<evidence type="ECO:0000256" key="1">
    <source>
        <dbReference type="ARBA" id="ARBA00010877"/>
    </source>
</evidence>
<keyword evidence="6 7" id="KW-0472">Membrane</keyword>
<keyword evidence="9" id="KW-1185">Reference proteome</keyword>
<dbReference type="PANTHER" id="PTHR15415">
    <property type="entry name" value="MITOFILIN"/>
    <property type="match status" value="1"/>
</dbReference>
<reference evidence="8 9" key="1">
    <citation type="submission" date="2020-04" db="EMBL/GenBank/DDBJ databases">
        <authorList>
            <person name="Laetsch R D."/>
            <person name="Stevens L."/>
            <person name="Kumar S."/>
            <person name="Blaxter L. M."/>
        </authorList>
    </citation>
    <scope>NUCLEOTIDE SEQUENCE [LARGE SCALE GENOMIC DNA]</scope>
</reference>
<accession>A0A8S1EEZ4</accession>
<dbReference type="PANTHER" id="PTHR15415:SF13">
    <property type="entry name" value="MICOS COMPLEX SUBUNIT MIC60-2"/>
    <property type="match status" value="1"/>
</dbReference>
<comment type="caution">
    <text evidence="8">The sequence shown here is derived from an EMBL/GenBank/DDBJ whole genome shotgun (WGS) entry which is preliminary data.</text>
</comment>
<evidence type="ECO:0000256" key="2">
    <source>
        <dbReference type="ARBA" id="ARBA00022692"/>
    </source>
</evidence>
<evidence type="ECO:0000256" key="7">
    <source>
        <dbReference type="RuleBase" id="RU363000"/>
    </source>
</evidence>
<dbReference type="EMBL" id="CADEPM010000001">
    <property type="protein sequence ID" value="CAB3398728.1"/>
    <property type="molecule type" value="Genomic_DNA"/>
</dbReference>
<dbReference type="Proteomes" id="UP000494206">
    <property type="component" value="Unassembled WGS sequence"/>
</dbReference>
<keyword evidence="3 7" id="KW-0999">Mitochondrion inner membrane</keyword>
<comment type="function">
    <text evidence="7">Component of the MICOS complex, a large protein complex of the mitochondrial inner membrane that plays crucial roles in the maintenance of crista junctions, inner membrane architecture, and formation of contact sites to the outer membrane.</text>
</comment>
<keyword evidence="4 7" id="KW-1133">Transmembrane helix</keyword>
<evidence type="ECO:0000313" key="8">
    <source>
        <dbReference type="EMBL" id="CAB3398728.1"/>
    </source>
</evidence>
<evidence type="ECO:0000256" key="3">
    <source>
        <dbReference type="ARBA" id="ARBA00022792"/>
    </source>
</evidence>
<evidence type="ECO:0000256" key="5">
    <source>
        <dbReference type="ARBA" id="ARBA00023128"/>
    </source>
</evidence>
<dbReference type="OrthoDB" id="10261039at2759"/>
<evidence type="ECO:0000313" key="9">
    <source>
        <dbReference type="Proteomes" id="UP000494206"/>
    </source>
</evidence>
<evidence type="ECO:0000256" key="6">
    <source>
        <dbReference type="ARBA" id="ARBA00023136"/>
    </source>
</evidence>
<sequence length="684" mass="76408">MRSNKNLLITSKNPHLRRFASGNAGGGGGARLIGLALGAGAAGIAGVAGYAAYDPKFRHKIENSIPVSKELLTYTIGPEEPPAPKLIDLRPLQYSNDPKIAPKPFEPKKITNAVEKAPPEPIATIPTPPKKATIPKKELIGLKDPEPTPIMEVKKSTKNPYVGKEGSFDKNEALTESLKKLLVDAEKATKAATTAKLDTIRAIEHHIQTIREAIEGGKDGDWDAVTMAHLKAQTCEKKDKEAEMFARNRVADLVKEANFGKQGETTQMNPLLPVSQATAVKLSNELDEMATNVKKVDTERIFTNDYGKLVEESRKKFVQEVKAVHPEIQYEEGKKIKKNDLKTMLSHAHLRVDQLSMKLIDMKLKEEKRVKDAIEAKKKELLESLRIDALKKGDVKKEIVKIPEIDQKRFDEELAKKTKEIQEKFDRKLEDVVKTQKKLYDIEHANDVNSAVARERDAQAICIGKALSQLEGIEKALKGHLQMDIENRRSKQMWLATQNLVDTVKFGNRGSCCMEGRRAPLDGQMKTLMKCAGNDEMLKLVNDSMRRVSKIKGEYTCADLNTRFQKVYKIGRRLAFVSENTANGIFGHLSSCLKSALTLPMPIKKGDDKISPALENNVTLLDRAAHLWSEGKRLDAIRVLQLTTGATRRIARDFIEDARRHEETLFLARLLLAHSALTSIRSTY</sequence>
<evidence type="ECO:0000256" key="4">
    <source>
        <dbReference type="ARBA" id="ARBA00022989"/>
    </source>
</evidence>
<keyword evidence="5 7" id="KW-0496">Mitochondrion</keyword>
<name>A0A8S1EEZ4_9PELO</name>
<organism evidence="8 9">
    <name type="scientific">Caenorhabditis bovis</name>
    <dbReference type="NCBI Taxonomy" id="2654633"/>
    <lineage>
        <taxon>Eukaryota</taxon>
        <taxon>Metazoa</taxon>
        <taxon>Ecdysozoa</taxon>
        <taxon>Nematoda</taxon>
        <taxon>Chromadorea</taxon>
        <taxon>Rhabditida</taxon>
        <taxon>Rhabditina</taxon>
        <taxon>Rhabditomorpha</taxon>
        <taxon>Rhabditoidea</taxon>
        <taxon>Rhabditidae</taxon>
        <taxon>Peloderinae</taxon>
        <taxon>Caenorhabditis</taxon>
    </lineage>
</organism>
<dbReference type="InterPro" id="IPR019133">
    <property type="entry name" value="MIC60"/>
</dbReference>
<comment type="similarity">
    <text evidence="1 7">Belongs to the MICOS complex subunit Mic60 family.</text>
</comment>
<dbReference type="GO" id="GO:0042407">
    <property type="term" value="P:cristae formation"/>
    <property type="evidence" value="ECO:0007669"/>
    <property type="project" value="TreeGrafter"/>
</dbReference>
<protein>
    <recommendedName>
        <fullName evidence="7">MICOS complex subunit MIC60</fullName>
    </recommendedName>
    <alternativeName>
        <fullName evidence="7">Mitofilin</fullName>
    </alternativeName>
</protein>
<gene>
    <name evidence="8" type="ORF">CBOVIS_LOCUS1969</name>
</gene>
<comment type="subcellular location">
    <subcellularLocation>
        <location evidence="7">Mitochondrion inner membrane</location>
        <topology evidence="7">Single-pass membrane protein</topology>
    </subcellularLocation>
</comment>